<evidence type="ECO:0000313" key="1">
    <source>
        <dbReference type="EMBL" id="KAG8222558.1"/>
    </source>
</evidence>
<reference evidence="1" key="2">
    <citation type="submission" date="2017-10" db="EMBL/GenBank/DDBJ databases">
        <title>Ladona fulva Genome sequencing and assembly.</title>
        <authorList>
            <person name="Murali S."/>
            <person name="Richards S."/>
            <person name="Bandaranaike D."/>
            <person name="Bellair M."/>
            <person name="Blankenburg K."/>
            <person name="Chao H."/>
            <person name="Dinh H."/>
            <person name="Doddapaneni H."/>
            <person name="Dugan-Rocha S."/>
            <person name="Elkadiri S."/>
            <person name="Gnanaolivu R."/>
            <person name="Hernandez B."/>
            <person name="Skinner E."/>
            <person name="Javaid M."/>
            <person name="Lee S."/>
            <person name="Li M."/>
            <person name="Ming W."/>
            <person name="Munidasa M."/>
            <person name="Muniz J."/>
            <person name="Nguyen L."/>
            <person name="Hughes D."/>
            <person name="Osuji N."/>
            <person name="Pu L.-L."/>
            <person name="Puazo M."/>
            <person name="Qu C."/>
            <person name="Quiroz J."/>
            <person name="Raj R."/>
            <person name="Weissenberger G."/>
            <person name="Xin Y."/>
            <person name="Zou X."/>
            <person name="Han Y."/>
            <person name="Worley K."/>
            <person name="Muzny D."/>
            <person name="Gibbs R."/>
        </authorList>
    </citation>
    <scope>NUCLEOTIDE SEQUENCE</scope>
    <source>
        <strain evidence="1">Sampled in the wild</strain>
    </source>
</reference>
<organism evidence="1 2">
    <name type="scientific">Ladona fulva</name>
    <name type="common">Scarce chaser dragonfly</name>
    <name type="synonym">Libellula fulva</name>
    <dbReference type="NCBI Taxonomy" id="123851"/>
    <lineage>
        <taxon>Eukaryota</taxon>
        <taxon>Metazoa</taxon>
        <taxon>Ecdysozoa</taxon>
        <taxon>Arthropoda</taxon>
        <taxon>Hexapoda</taxon>
        <taxon>Insecta</taxon>
        <taxon>Pterygota</taxon>
        <taxon>Palaeoptera</taxon>
        <taxon>Odonata</taxon>
        <taxon>Epiprocta</taxon>
        <taxon>Anisoptera</taxon>
        <taxon>Libelluloidea</taxon>
        <taxon>Libellulidae</taxon>
        <taxon>Ladona</taxon>
    </lineage>
</organism>
<dbReference type="OrthoDB" id="116316at2759"/>
<keyword evidence="2" id="KW-1185">Reference proteome</keyword>
<sequence length="113" mass="12780">MASSIFPQIDRLKGKDNFSSWKFACKALLEDAGLWELIDGTIKAKDAVEDRKACKDSSTIRPHHSGLTRKIGLLQKLITTRLDEGTSVDEYINNIISITQRLNELKFNVGDEW</sequence>
<dbReference type="AlphaFoldDB" id="A0A8K0NUM9"/>
<evidence type="ECO:0000313" key="2">
    <source>
        <dbReference type="Proteomes" id="UP000792457"/>
    </source>
</evidence>
<accession>A0A8K0NUM9</accession>
<dbReference type="Proteomes" id="UP000792457">
    <property type="component" value="Unassembled WGS sequence"/>
</dbReference>
<reference evidence="1" key="1">
    <citation type="submission" date="2013-04" db="EMBL/GenBank/DDBJ databases">
        <authorList>
            <person name="Qu J."/>
            <person name="Murali S.C."/>
            <person name="Bandaranaike D."/>
            <person name="Bellair M."/>
            <person name="Blankenburg K."/>
            <person name="Chao H."/>
            <person name="Dinh H."/>
            <person name="Doddapaneni H."/>
            <person name="Downs B."/>
            <person name="Dugan-Rocha S."/>
            <person name="Elkadiri S."/>
            <person name="Gnanaolivu R.D."/>
            <person name="Hernandez B."/>
            <person name="Javaid M."/>
            <person name="Jayaseelan J.C."/>
            <person name="Lee S."/>
            <person name="Li M."/>
            <person name="Ming W."/>
            <person name="Munidasa M."/>
            <person name="Muniz J."/>
            <person name="Nguyen L."/>
            <person name="Ongeri F."/>
            <person name="Osuji N."/>
            <person name="Pu L.-L."/>
            <person name="Puazo M."/>
            <person name="Qu C."/>
            <person name="Quiroz J."/>
            <person name="Raj R."/>
            <person name="Weissenberger G."/>
            <person name="Xin Y."/>
            <person name="Zou X."/>
            <person name="Han Y."/>
            <person name="Richards S."/>
            <person name="Worley K."/>
            <person name="Muzny D."/>
            <person name="Gibbs R."/>
        </authorList>
    </citation>
    <scope>NUCLEOTIDE SEQUENCE</scope>
    <source>
        <strain evidence="1">Sampled in the wild</strain>
    </source>
</reference>
<protein>
    <recommendedName>
        <fullName evidence="3">DUF4219 domain-containing protein</fullName>
    </recommendedName>
</protein>
<proteinExistence type="predicted"/>
<evidence type="ECO:0008006" key="3">
    <source>
        <dbReference type="Google" id="ProtNLM"/>
    </source>
</evidence>
<name>A0A8K0NUM9_LADFU</name>
<feature type="non-terminal residue" evidence="1">
    <location>
        <position position="1"/>
    </location>
</feature>
<comment type="caution">
    <text evidence="1">The sequence shown here is derived from an EMBL/GenBank/DDBJ whole genome shotgun (WGS) entry which is preliminary data.</text>
</comment>
<gene>
    <name evidence="1" type="ORF">J437_LFUL016759</name>
</gene>
<dbReference type="EMBL" id="KZ308137">
    <property type="protein sequence ID" value="KAG8222558.1"/>
    <property type="molecule type" value="Genomic_DNA"/>
</dbReference>